<dbReference type="Proteomes" id="UP000827872">
    <property type="component" value="Linkage Group LG04"/>
</dbReference>
<comment type="caution">
    <text evidence="1">The sequence shown here is derived from an EMBL/GenBank/DDBJ whole genome shotgun (WGS) entry which is preliminary data.</text>
</comment>
<evidence type="ECO:0000313" key="2">
    <source>
        <dbReference type="Proteomes" id="UP000827872"/>
    </source>
</evidence>
<reference evidence="1" key="1">
    <citation type="submission" date="2021-08" db="EMBL/GenBank/DDBJ databases">
        <title>The first chromosome-level gecko genome reveals the dynamic sex chromosomes of Neotropical dwarf geckos (Sphaerodactylidae: Sphaerodactylus).</title>
        <authorList>
            <person name="Pinto B.J."/>
            <person name="Keating S.E."/>
            <person name="Gamble T."/>
        </authorList>
    </citation>
    <scope>NUCLEOTIDE SEQUENCE</scope>
    <source>
        <strain evidence="1">TG3544</strain>
    </source>
</reference>
<proteinExistence type="predicted"/>
<evidence type="ECO:0000313" key="1">
    <source>
        <dbReference type="EMBL" id="KAH8004394.1"/>
    </source>
</evidence>
<sequence>MEVQVCRCSRKSFLCFFSNSVQHGTLEQAAKHSVFKTCVLKKTQNVCLYNWAIPVAGEPRKDMTCVHLKNIDLGHDGPMGHDPALRFVCNPQQFQ</sequence>
<protein>
    <submittedName>
        <fullName evidence="1">Uncharacterized protein</fullName>
    </submittedName>
</protein>
<organism evidence="1 2">
    <name type="scientific">Sphaerodactylus townsendi</name>
    <dbReference type="NCBI Taxonomy" id="933632"/>
    <lineage>
        <taxon>Eukaryota</taxon>
        <taxon>Metazoa</taxon>
        <taxon>Chordata</taxon>
        <taxon>Craniata</taxon>
        <taxon>Vertebrata</taxon>
        <taxon>Euteleostomi</taxon>
        <taxon>Lepidosauria</taxon>
        <taxon>Squamata</taxon>
        <taxon>Bifurcata</taxon>
        <taxon>Gekkota</taxon>
        <taxon>Sphaerodactylidae</taxon>
        <taxon>Sphaerodactylus</taxon>
    </lineage>
</organism>
<dbReference type="EMBL" id="CM037617">
    <property type="protein sequence ID" value="KAH8004394.1"/>
    <property type="molecule type" value="Genomic_DNA"/>
</dbReference>
<accession>A0ACB8FGE7</accession>
<name>A0ACB8FGE7_9SAUR</name>
<keyword evidence="2" id="KW-1185">Reference proteome</keyword>
<gene>
    <name evidence="1" type="ORF">K3G42_010371</name>
</gene>